<keyword evidence="4" id="KW-1185">Reference proteome</keyword>
<organism evidence="3 4">
    <name type="scientific">Sporosarcina aquimarina</name>
    <dbReference type="NCBI Taxonomy" id="114975"/>
    <lineage>
        <taxon>Bacteria</taxon>
        <taxon>Bacillati</taxon>
        <taxon>Bacillota</taxon>
        <taxon>Bacilli</taxon>
        <taxon>Bacillales</taxon>
        <taxon>Caryophanaceae</taxon>
        <taxon>Sporosarcina</taxon>
    </lineage>
</organism>
<proteinExistence type="predicted"/>
<sequence>MKTFFEGSPFMLIFLLLGVQVPIYLLLPYGVEGLVLIGFLLILLSYTLVRGAASGLFWSLPYLFLLGAALFDSQFSNRFVKEIVIPLPLMMAYGVVLISLILLAGYIQEQMANQKQLVSVLQERIRRFTAVDLETGFDNPDRMEFEVASEMKRINRYGGSFVLLILQIDHYVEFQKLYGEKEREHLLSSLAGKLSELTRQTDRKFRYDGDSLAVLLTNTTVDSVEIVVSKLESKLKDHQLLSGNLIDITFQMGQVAYEPGSEIADFELLMEKIESERVSYVL</sequence>
<dbReference type="EMBL" id="JAUBDH010000003">
    <property type="protein sequence ID" value="MDW0109812.1"/>
    <property type="molecule type" value="Genomic_DNA"/>
</dbReference>
<dbReference type="Proteomes" id="UP001280629">
    <property type="component" value="Unassembled WGS sequence"/>
</dbReference>
<reference evidence="3 4" key="1">
    <citation type="submission" date="2023-06" db="EMBL/GenBank/DDBJ databases">
        <title>Sporosarcina sp. nov., isolated from Korean traditional fermented seafood 'Jeotgal'.</title>
        <authorList>
            <person name="Yang A.-I."/>
            <person name="Shin N.-R."/>
        </authorList>
    </citation>
    <scope>NUCLEOTIDE SEQUENCE [LARGE SCALE GENOMIC DNA]</scope>
    <source>
        <strain evidence="3 4">KCTC3840</strain>
    </source>
</reference>
<dbReference type="Pfam" id="PF00990">
    <property type="entry name" value="GGDEF"/>
    <property type="match status" value="1"/>
</dbReference>
<dbReference type="SMART" id="SM00267">
    <property type="entry name" value="GGDEF"/>
    <property type="match status" value="1"/>
</dbReference>
<feature type="transmembrane region" description="Helical" evidence="1">
    <location>
        <begin position="56"/>
        <end position="71"/>
    </location>
</feature>
<dbReference type="SUPFAM" id="SSF55073">
    <property type="entry name" value="Nucleotide cyclase"/>
    <property type="match status" value="1"/>
</dbReference>
<name>A0ABU4FYL3_9BACL</name>
<evidence type="ECO:0000256" key="1">
    <source>
        <dbReference type="SAM" id="Phobius"/>
    </source>
</evidence>
<accession>A0ABU4FYL3</accession>
<feature type="transmembrane region" description="Helical" evidence="1">
    <location>
        <begin position="83"/>
        <end position="107"/>
    </location>
</feature>
<evidence type="ECO:0000313" key="4">
    <source>
        <dbReference type="Proteomes" id="UP001280629"/>
    </source>
</evidence>
<keyword evidence="1" id="KW-0472">Membrane</keyword>
<feature type="transmembrane region" description="Helical" evidence="1">
    <location>
        <begin position="33"/>
        <end position="49"/>
    </location>
</feature>
<dbReference type="PROSITE" id="PS50887">
    <property type="entry name" value="GGDEF"/>
    <property type="match status" value="1"/>
</dbReference>
<dbReference type="InterPro" id="IPR029787">
    <property type="entry name" value="Nucleotide_cyclase"/>
</dbReference>
<keyword evidence="1" id="KW-0812">Transmembrane</keyword>
<dbReference type="InterPro" id="IPR000160">
    <property type="entry name" value="GGDEF_dom"/>
</dbReference>
<comment type="caution">
    <text evidence="3">The sequence shown here is derived from an EMBL/GenBank/DDBJ whole genome shotgun (WGS) entry which is preliminary data.</text>
</comment>
<gene>
    <name evidence="3" type="ORF">QT716_07045</name>
</gene>
<dbReference type="RefSeq" id="WP_317935354.1">
    <property type="nucleotide sequence ID" value="NZ_JAUBDH010000003.1"/>
</dbReference>
<keyword evidence="1" id="KW-1133">Transmembrane helix</keyword>
<feature type="domain" description="GGDEF" evidence="2">
    <location>
        <begin position="159"/>
        <end position="282"/>
    </location>
</feature>
<dbReference type="NCBIfam" id="TIGR00254">
    <property type="entry name" value="GGDEF"/>
    <property type="match status" value="1"/>
</dbReference>
<evidence type="ECO:0000259" key="2">
    <source>
        <dbReference type="PROSITE" id="PS50887"/>
    </source>
</evidence>
<dbReference type="InterPro" id="IPR043128">
    <property type="entry name" value="Rev_trsase/Diguanyl_cyclase"/>
</dbReference>
<protein>
    <submittedName>
        <fullName evidence="3">GGDEF domain-containing protein</fullName>
    </submittedName>
</protein>
<evidence type="ECO:0000313" key="3">
    <source>
        <dbReference type="EMBL" id="MDW0109812.1"/>
    </source>
</evidence>
<dbReference type="Gene3D" id="3.30.70.270">
    <property type="match status" value="1"/>
</dbReference>